<comment type="caution">
    <text evidence="2">The sequence shown here is derived from an EMBL/GenBank/DDBJ whole genome shotgun (WGS) entry which is preliminary data.</text>
</comment>
<dbReference type="InterPro" id="IPR036278">
    <property type="entry name" value="Sialidase_sf"/>
</dbReference>
<protein>
    <recommendedName>
        <fullName evidence="1">Sialidase domain-containing protein</fullName>
    </recommendedName>
</protein>
<reference evidence="3" key="1">
    <citation type="journal article" date="2019" name="Int. J. Syst. Evol. Microbiol.">
        <title>The Global Catalogue of Microorganisms (GCM) 10K type strain sequencing project: providing services to taxonomists for standard genome sequencing and annotation.</title>
        <authorList>
            <consortium name="The Broad Institute Genomics Platform"/>
            <consortium name="The Broad Institute Genome Sequencing Center for Infectious Disease"/>
            <person name="Wu L."/>
            <person name="Ma J."/>
        </authorList>
    </citation>
    <scope>NUCLEOTIDE SEQUENCE [LARGE SCALE GENOMIC DNA]</scope>
    <source>
        <strain evidence="3">JCM 17759</strain>
    </source>
</reference>
<dbReference type="CDD" id="cd15482">
    <property type="entry name" value="Sialidase_non-viral"/>
    <property type="match status" value="2"/>
</dbReference>
<dbReference type="RefSeq" id="WP_345318312.1">
    <property type="nucleotide sequence ID" value="NZ_BAABGA010000005.1"/>
</dbReference>
<sequence>MNIKSLFYAVLSVVTIHGAVSIGSEIDYPNAVSNPTSPLMLAGDAFPDDKHQIDQAKLPRVPGEHSVVSDVREAHGVNQHNYLVNHQGKYLIMWSDGPELEDRVGQRVKFAISDDAVHWGEPRFLTPEPPHSGPDSPYYNTRSPKGFRYIARGFWQRDGDLYALVALDEAAGFFGPSLELRAFRFDVENENWHDTGVIADNAINNFPPKRIPSGEWMMSRRPYNYASAGVDFLIGGVKSMTDWESFRVLGTNSQLRAEEPLWWELPDGNLAALFRDNAHSKFLYRAFSTDNGRTWSKPVKTNFPDATSKLYGFRLSDGRYILISNSNPRARDPLTIAISDDGLVFNKLGYLAGGRQVDYPHAIEHDGNLLVAFASGKRTVEVLKIKLSALDQLAMPETLQADKSLPAIAAPKPAANADWIDLGEEGDQFYLAADFDVPERGKTFALSLATSGGDERVTIGIAADGRLSARLYEKIEYGPTLNQGESLSLLVRIASHDNQPDELFVQIGPAGKIPSEPTKLSDWTLVNREGCSRANLARIHVAADKTLLESTHVRIGSTASDLIDAKPTKFTVVSPKARVAMPDLSMADPVANPTSGLMLRLSETGTDPNKIDFDQLPKLPVQHAIISDVRDQGGNWVHQHAYVARHDGRFWAMWSDGPGKRIDHVSPERHRNVVPHHDQAGTRVSYATSLDGVNWSKPADLTGPPRIEGFGWIARGMWIRDGELLALASHFRAPGYPGEGLSLEAFRWNATEGNWEAHGTVLDDTLNNFAPKRLPSGEYMMTRRDHQRRVSVMIGGVKAFDQWRTLPLASYGKDGQPEEPYWYVLPDQKSIVGLIRDNARSGRLLRTFSTDNGQTWSPIVGTNFPDATSKFFVLRTSRGYYALVSNANPRRRDPLTLAISRDGLVFTDLFYLIGGRHIDYPHLIEHDGHLLVAFSGAKQTMEVLKISLDEIDTRISAP</sequence>
<organism evidence="2 3">
    <name type="scientific">Novipirellula rosea</name>
    <dbReference type="NCBI Taxonomy" id="1031540"/>
    <lineage>
        <taxon>Bacteria</taxon>
        <taxon>Pseudomonadati</taxon>
        <taxon>Planctomycetota</taxon>
        <taxon>Planctomycetia</taxon>
        <taxon>Pirellulales</taxon>
        <taxon>Pirellulaceae</taxon>
        <taxon>Novipirellula</taxon>
    </lineage>
</organism>
<dbReference type="EMBL" id="BAABGA010000005">
    <property type="protein sequence ID" value="GAA4443385.1"/>
    <property type="molecule type" value="Genomic_DNA"/>
</dbReference>
<evidence type="ECO:0000259" key="1">
    <source>
        <dbReference type="Pfam" id="PF13088"/>
    </source>
</evidence>
<dbReference type="PANTHER" id="PTHR43752:SF2">
    <property type="entry name" value="BNR_ASP-BOX REPEAT FAMILY PROTEIN"/>
    <property type="match status" value="1"/>
</dbReference>
<keyword evidence="3" id="KW-1185">Reference proteome</keyword>
<accession>A0ABP8M4N8</accession>
<evidence type="ECO:0000313" key="3">
    <source>
        <dbReference type="Proteomes" id="UP001500840"/>
    </source>
</evidence>
<dbReference type="InterPro" id="IPR011040">
    <property type="entry name" value="Sialidase"/>
</dbReference>
<dbReference type="SUPFAM" id="SSF50939">
    <property type="entry name" value="Sialidases"/>
    <property type="match status" value="2"/>
</dbReference>
<feature type="domain" description="Sialidase" evidence="1">
    <location>
        <begin position="680"/>
        <end position="927"/>
    </location>
</feature>
<evidence type="ECO:0000313" key="2">
    <source>
        <dbReference type="EMBL" id="GAA4443385.1"/>
    </source>
</evidence>
<gene>
    <name evidence="2" type="ORF">GCM10023156_00400</name>
</gene>
<dbReference type="Gene3D" id="2.120.10.10">
    <property type="match status" value="2"/>
</dbReference>
<dbReference type="PANTHER" id="PTHR43752">
    <property type="entry name" value="BNR/ASP-BOX REPEAT FAMILY PROTEIN"/>
    <property type="match status" value="1"/>
</dbReference>
<proteinExistence type="predicted"/>
<feature type="domain" description="Sialidase" evidence="1">
    <location>
        <begin position="243"/>
        <end position="367"/>
    </location>
</feature>
<name>A0ABP8M4N8_9BACT</name>
<dbReference type="Proteomes" id="UP001500840">
    <property type="component" value="Unassembled WGS sequence"/>
</dbReference>
<dbReference type="Pfam" id="PF13088">
    <property type="entry name" value="BNR_2"/>
    <property type="match status" value="2"/>
</dbReference>